<dbReference type="Proteomes" id="UP000186607">
    <property type="component" value="Unassembled WGS sequence"/>
</dbReference>
<keyword evidence="3" id="KW-1185">Reference proteome</keyword>
<name>A0A1U7NSN3_9DEIO</name>
<evidence type="ECO:0000313" key="3">
    <source>
        <dbReference type="Proteomes" id="UP000186607"/>
    </source>
</evidence>
<dbReference type="AlphaFoldDB" id="A0A1U7NSN3"/>
<feature type="region of interest" description="Disordered" evidence="1">
    <location>
        <begin position="349"/>
        <end position="375"/>
    </location>
</feature>
<gene>
    <name evidence="2" type="ORF">BOO71_0013555</name>
</gene>
<protein>
    <submittedName>
        <fullName evidence="2">Uncharacterized protein</fullName>
    </submittedName>
</protein>
<evidence type="ECO:0000313" key="2">
    <source>
        <dbReference type="EMBL" id="OLV15934.1"/>
    </source>
</evidence>
<dbReference type="STRING" id="249408.BOO71_0013555"/>
<proteinExistence type="predicted"/>
<organism evidence="2 3">
    <name type="scientific">Deinococcus marmoris</name>
    <dbReference type="NCBI Taxonomy" id="249408"/>
    <lineage>
        <taxon>Bacteria</taxon>
        <taxon>Thermotogati</taxon>
        <taxon>Deinococcota</taxon>
        <taxon>Deinococci</taxon>
        <taxon>Deinococcales</taxon>
        <taxon>Deinococcaceae</taxon>
        <taxon>Deinococcus</taxon>
    </lineage>
</organism>
<reference evidence="2 3" key="1">
    <citation type="submission" date="2017-01" db="EMBL/GenBank/DDBJ databases">
        <title>Genome Analysis of Deinococcus marmoris KOPRI26562.</title>
        <authorList>
            <person name="Kim J.H."/>
            <person name="Oh H.-M."/>
        </authorList>
    </citation>
    <scope>NUCLEOTIDE SEQUENCE [LARGE SCALE GENOMIC DNA]</scope>
    <source>
        <strain evidence="2 3">KOPRI26562</strain>
    </source>
</reference>
<sequence length="375" mass="42292">MYSKSLISHATPGALPPQEHLRQLHRVYGPLSPAFVAEELRCTLDEAIRYLYGPHAELYTWVSLADLAYLTTVSMAELKRWVRRHHLQSAPMKGQARTAPVHVHLDDARHFLRLQHDTTPGAEQASANALPRVKGEDLRSSHISQQVTQVAVDVDWHLARQAAWPMTVDRLAEAVYSSRSTQAQHQTRKMLRRWEAQGRVVCFARGLYDLVRLALVLDPTRYGKSVLPREDLQKLYAHHPEIAHWSVRSLAAAWRAYSRFYANTLLLVADRGEPTFLEYLLVCQLNPEGMPVAVNARYEELCQEAAFYRLMPAPPQSAPQTEKLALTVENVEAGLIDFQAAAEATRLKMQRKGSKGQAPGRARRTTGSRGVQESL</sequence>
<evidence type="ECO:0000256" key="1">
    <source>
        <dbReference type="SAM" id="MobiDB-lite"/>
    </source>
</evidence>
<accession>A0A1U7NSN3</accession>
<dbReference type="EMBL" id="MSTI01000158">
    <property type="protein sequence ID" value="OLV15934.1"/>
    <property type="molecule type" value="Genomic_DNA"/>
</dbReference>
<comment type="caution">
    <text evidence="2">The sequence shown here is derived from an EMBL/GenBank/DDBJ whole genome shotgun (WGS) entry which is preliminary data.</text>
</comment>